<name>A0ABY2TLW1_9SPIR</name>
<evidence type="ECO:0000313" key="1">
    <source>
        <dbReference type="EMBL" id="TKZ23107.1"/>
    </source>
</evidence>
<dbReference type="Gene3D" id="1.20.58.110">
    <property type="entry name" value="Ribosomal protein S20"/>
    <property type="match status" value="1"/>
</dbReference>
<dbReference type="EMBL" id="SJDU01000695">
    <property type="protein sequence ID" value="TKZ23107.1"/>
    <property type="molecule type" value="Genomic_DNA"/>
</dbReference>
<dbReference type="GO" id="GO:0005840">
    <property type="term" value="C:ribosome"/>
    <property type="evidence" value="ECO:0007669"/>
    <property type="project" value="UniProtKB-KW"/>
</dbReference>
<accession>A0ABY2TLW1</accession>
<evidence type="ECO:0000313" key="2">
    <source>
        <dbReference type="Proteomes" id="UP000310168"/>
    </source>
</evidence>
<protein>
    <submittedName>
        <fullName evidence="1">30S ribosomal protein S20</fullName>
    </submittedName>
</protein>
<dbReference type="Proteomes" id="UP000310168">
    <property type="component" value="Unassembled WGS sequence"/>
</dbReference>
<reference evidence="1 2" key="1">
    <citation type="journal article" date="2019" name="Anaerobe">
        <title>Brachyspira catarrhinii sp. nov., an anaerobic intestinal spirochaete isolated from vervet monkeys may have been misidentified as Brachyspira aalborgi in previous studies.</title>
        <authorList>
            <person name="Phillips N.D."/>
            <person name="La T."/>
            <person name="Hampson D.J."/>
        </authorList>
    </citation>
    <scope>NUCLEOTIDE SEQUENCE [LARGE SCALE GENOMIC DNA]</scope>
    <source>
        <strain evidence="1 2">Z12</strain>
    </source>
</reference>
<keyword evidence="2" id="KW-1185">Reference proteome</keyword>
<feature type="non-terminal residue" evidence="1">
    <location>
        <position position="1"/>
    </location>
</feature>
<keyword evidence="1" id="KW-0689">Ribosomal protein</keyword>
<sequence length="34" mass="3687">KYASALDKAARKSIIHANRAGAKKSDMMKKINAV</sequence>
<proteinExistence type="predicted"/>
<dbReference type="InterPro" id="IPR036510">
    <property type="entry name" value="Ribosomal_bS20_sf"/>
</dbReference>
<comment type="caution">
    <text evidence="1">The sequence shown here is derived from an EMBL/GenBank/DDBJ whole genome shotgun (WGS) entry which is preliminary data.</text>
</comment>
<dbReference type="SUPFAM" id="SSF46992">
    <property type="entry name" value="Ribosomal protein S20"/>
    <property type="match status" value="1"/>
</dbReference>
<organism evidence="1 2">
    <name type="scientific">Brachyspira catarrhinii</name>
    <dbReference type="NCBI Taxonomy" id="2528966"/>
    <lineage>
        <taxon>Bacteria</taxon>
        <taxon>Pseudomonadati</taxon>
        <taxon>Spirochaetota</taxon>
        <taxon>Spirochaetia</taxon>
        <taxon>Brachyspirales</taxon>
        <taxon>Brachyspiraceae</taxon>
        <taxon>Brachyspira</taxon>
    </lineage>
</organism>
<keyword evidence="1" id="KW-0687">Ribonucleoprotein</keyword>
<gene>
    <name evidence="1" type="ORF">EZH24_13110</name>
</gene>